<evidence type="ECO:0000256" key="1">
    <source>
        <dbReference type="SAM" id="MobiDB-lite"/>
    </source>
</evidence>
<comment type="caution">
    <text evidence="2">The sequence shown here is derived from an EMBL/GenBank/DDBJ whole genome shotgun (WGS) entry which is preliminary data.</text>
</comment>
<sequence length="262" mass="29987">MVVLNNKEGSNLLSRGVAEKMGLVKHIQEIQRPANFKPEEKKQIFGAIGILNTEPVQICMKENTEPYCLTTARRVPFPLEQKVKEELEKIEKADIIEKVTEPTDCDRTDMTMRWKDNHAKMNQKRRYDERRGAQQLPDLPLGQTVLMKTDTEHRWSNPGTIVAAEPDQLTYLVPTYNKETADQTPLDGPSGQPTQQDRNERSVSKDIEFPPSAASRPVTRESKGYKVNIPARYREEEMSLRSSHRSSAKFAHTHTFVINKNT</sequence>
<feature type="region of interest" description="Disordered" evidence="1">
    <location>
        <begin position="179"/>
        <end position="230"/>
    </location>
</feature>
<protein>
    <submittedName>
        <fullName evidence="2">Uncharacterized protein</fullName>
    </submittedName>
</protein>
<feature type="compositionally biased region" description="Basic and acidic residues" evidence="1">
    <location>
        <begin position="197"/>
        <end position="208"/>
    </location>
</feature>
<organism evidence="2 3">
    <name type="scientific">Elysia crispata</name>
    <name type="common">lettuce slug</name>
    <dbReference type="NCBI Taxonomy" id="231223"/>
    <lineage>
        <taxon>Eukaryota</taxon>
        <taxon>Metazoa</taxon>
        <taxon>Spiralia</taxon>
        <taxon>Lophotrochozoa</taxon>
        <taxon>Mollusca</taxon>
        <taxon>Gastropoda</taxon>
        <taxon>Heterobranchia</taxon>
        <taxon>Euthyneura</taxon>
        <taxon>Panpulmonata</taxon>
        <taxon>Sacoglossa</taxon>
        <taxon>Placobranchoidea</taxon>
        <taxon>Plakobranchidae</taxon>
        <taxon>Elysia</taxon>
    </lineage>
</organism>
<dbReference type="EMBL" id="JAWDGP010003379">
    <property type="protein sequence ID" value="KAK3774898.1"/>
    <property type="molecule type" value="Genomic_DNA"/>
</dbReference>
<keyword evidence="3" id="KW-1185">Reference proteome</keyword>
<dbReference type="Proteomes" id="UP001283361">
    <property type="component" value="Unassembled WGS sequence"/>
</dbReference>
<name>A0AAE1DMI3_9GAST</name>
<feature type="region of interest" description="Disordered" evidence="1">
    <location>
        <begin position="120"/>
        <end position="143"/>
    </location>
</feature>
<reference evidence="2" key="1">
    <citation type="journal article" date="2023" name="G3 (Bethesda)">
        <title>A reference genome for the long-term kleptoplast-retaining sea slug Elysia crispata morphotype clarki.</title>
        <authorList>
            <person name="Eastman K.E."/>
            <person name="Pendleton A.L."/>
            <person name="Shaikh M.A."/>
            <person name="Suttiyut T."/>
            <person name="Ogas R."/>
            <person name="Tomko P."/>
            <person name="Gavelis G."/>
            <person name="Widhalm J.R."/>
            <person name="Wisecaver J.H."/>
        </authorList>
    </citation>
    <scope>NUCLEOTIDE SEQUENCE</scope>
    <source>
        <strain evidence="2">ECLA1</strain>
    </source>
</reference>
<evidence type="ECO:0000313" key="2">
    <source>
        <dbReference type="EMBL" id="KAK3774898.1"/>
    </source>
</evidence>
<dbReference type="AlphaFoldDB" id="A0AAE1DMI3"/>
<proteinExistence type="predicted"/>
<evidence type="ECO:0000313" key="3">
    <source>
        <dbReference type="Proteomes" id="UP001283361"/>
    </source>
</evidence>
<feature type="compositionally biased region" description="Basic and acidic residues" evidence="1">
    <location>
        <begin position="120"/>
        <end position="132"/>
    </location>
</feature>
<accession>A0AAE1DMI3</accession>
<gene>
    <name evidence="2" type="ORF">RRG08_007256</name>
</gene>